<feature type="compositionally biased region" description="Basic and acidic residues" evidence="1">
    <location>
        <begin position="311"/>
        <end position="325"/>
    </location>
</feature>
<feature type="compositionally biased region" description="Low complexity" evidence="1">
    <location>
        <begin position="342"/>
        <end position="358"/>
    </location>
</feature>
<proteinExistence type="predicted"/>
<evidence type="ECO:0000313" key="2">
    <source>
        <dbReference type="EMBL" id="CAE0421453.1"/>
    </source>
</evidence>
<sequence length="559" mass="61801">MGWLRDRFSRTYAYHYHKKAAQKAMKKHSAAADGDTPPALVFPESGTTFCYERVVGENDIHYQAQIQLTLTPAVTTSAAGTSSSSGSTHPSERYQYILTGKGTETCTSDNVLHKSQSNSFIIRDGRLAVLTGLFYWTEVRPLREKHLVVGTLQRDHWDETLWSVEDAYYVKRFDVEKCGVPADGDIRETILSFSSVVPTPQTTKTNVEENETNTKEESSSKTTSDQLDQQAATANNDENEDTTTTAQDSTGETITGGNDGIDKEAQKSIKDDENDTEKATIGVSAEIRDEEQPPSTDRKQEPSAAAPEANKPVDLDESVSGHDEANDNPASGSSPERVQEAVNTNNDDPTPGPNNVVPALDSTSPVQDQIDEQHSDENDIDGDINDDNIADIVPEDCVITSLLPHIREARSLIDKILGKEETSAHPKGLTINTSVAELLPQIHSDDPSLMVDFNALHGDKDELTPIAVTIDKSVFREEGDEDEDEHDIDEGKFVFDEAAFRESDEEEADEEENFNLEMVLSEESLKEEKEVLHTEVQRINKTFELLSSQHNGKYKVGRV</sequence>
<accession>A0A7S3LES3</accession>
<organism evidence="2">
    <name type="scientific">Amphora coffeiformis</name>
    <dbReference type="NCBI Taxonomy" id="265554"/>
    <lineage>
        <taxon>Eukaryota</taxon>
        <taxon>Sar</taxon>
        <taxon>Stramenopiles</taxon>
        <taxon>Ochrophyta</taxon>
        <taxon>Bacillariophyta</taxon>
        <taxon>Bacillariophyceae</taxon>
        <taxon>Bacillariophycidae</taxon>
        <taxon>Thalassiophysales</taxon>
        <taxon>Catenulaceae</taxon>
        <taxon>Amphora</taxon>
    </lineage>
</organism>
<name>A0A7S3LES3_9STRA</name>
<dbReference type="EMBL" id="HBIM01024409">
    <property type="protein sequence ID" value="CAE0421453.1"/>
    <property type="molecule type" value="Transcribed_RNA"/>
</dbReference>
<dbReference type="AlphaFoldDB" id="A0A7S3LES3"/>
<feature type="compositionally biased region" description="Basic and acidic residues" evidence="1">
    <location>
        <begin position="260"/>
        <end position="271"/>
    </location>
</feature>
<gene>
    <name evidence="2" type="ORF">ACOF00016_LOCUS18093</name>
</gene>
<evidence type="ECO:0000256" key="1">
    <source>
        <dbReference type="SAM" id="MobiDB-lite"/>
    </source>
</evidence>
<reference evidence="2" key="1">
    <citation type="submission" date="2021-01" db="EMBL/GenBank/DDBJ databases">
        <authorList>
            <person name="Corre E."/>
            <person name="Pelletier E."/>
            <person name="Niang G."/>
            <person name="Scheremetjew M."/>
            <person name="Finn R."/>
            <person name="Kale V."/>
            <person name="Holt S."/>
            <person name="Cochrane G."/>
            <person name="Meng A."/>
            <person name="Brown T."/>
            <person name="Cohen L."/>
        </authorList>
    </citation>
    <scope>NUCLEOTIDE SEQUENCE</scope>
    <source>
        <strain evidence="2">CCMP127</strain>
    </source>
</reference>
<feature type="region of interest" description="Disordered" evidence="1">
    <location>
        <begin position="200"/>
        <end position="383"/>
    </location>
</feature>
<protein>
    <submittedName>
        <fullName evidence="2">Uncharacterized protein</fullName>
    </submittedName>
</protein>
<feature type="compositionally biased region" description="Basic and acidic residues" evidence="1">
    <location>
        <begin position="286"/>
        <end position="301"/>
    </location>
</feature>
<feature type="compositionally biased region" description="Low complexity" evidence="1">
    <location>
        <begin position="220"/>
        <end position="248"/>
    </location>
</feature>